<evidence type="ECO:0000313" key="2">
    <source>
        <dbReference type="Proteomes" id="UP000229897"/>
    </source>
</evidence>
<evidence type="ECO:0000313" key="1">
    <source>
        <dbReference type="EMBL" id="ATQ77813.1"/>
    </source>
</evidence>
<dbReference type="AlphaFoldDB" id="A0A2D2DS57"/>
<sequence length="238" mass="25101">MSYIGLAIEAHKSVFAQAHDLVQRVLHPEQPRRAPVQQRACAPDQIAFHSAMLANSLPCPRTAALFNCAGRALDGVRSLQGAADARRYLGDAAVYPLLFVPACGDGGAETFSAISYEKSSDAAVLGNGALIALADLVQLIELPCARGYLLQELTSPHRHGGLRVTVAMSAHGPHILRAAWKQAGMDADIPAPLWKATSRLVLAGAALFPTLKTQHWDIALCGRGPLAMGMSAADAQPA</sequence>
<reference evidence="1" key="1">
    <citation type="submission" date="2017-10" db="EMBL/GenBank/DDBJ databases">
        <title>Massilia psychrophilum sp. nov., a novel purple-pigmented bacterium isolated from Tianshan glacier, Xinjiang Municipality, China.</title>
        <authorList>
            <person name="Wang H."/>
        </authorList>
    </citation>
    <scope>NUCLEOTIDE SEQUENCE [LARGE SCALE GENOMIC DNA]</scope>
    <source>
        <strain evidence="1">B2</strain>
    </source>
</reference>
<organism evidence="1 2">
    <name type="scientific">Massilia violaceinigra</name>
    <dbReference type="NCBI Taxonomy" id="2045208"/>
    <lineage>
        <taxon>Bacteria</taxon>
        <taxon>Pseudomonadati</taxon>
        <taxon>Pseudomonadota</taxon>
        <taxon>Betaproteobacteria</taxon>
        <taxon>Burkholderiales</taxon>
        <taxon>Oxalobacteraceae</taxon>
        <taxon>Telluria group</taxon>
        <taxon>Massilia</taxon>
    </lineage>
</organism>
<name>A0A2D2DS57_9BURK</name>
<dbReference type="KEGG" id="mass:CR152_27415"/>
<protein>
    <submittedName>
        <fullName evidence="1">Uncharacterized protein</fullName>
    </submittedName>
</protein>
<dbReference type="Proteomes" id="UP000229897">
    <property type="component" value="Chromosome"/>
</dbReference>
<dbReference type="EMBL" id="CP024608">
    <property type="protein sequence ID" value="ATQ77813.1"/>
    <property type="molecule type" value="Genomic_DNA"/>
</dbReference>
<accession>A0A2D2DS57</accession>
<gene>
    <name evidence="1" type="ORF">CR152_27415</name>
</gene>
<dbReference type="RefSeq" id="WP_099880307.1">
    <property type="nucleotide sequence ID" value="NZ_CP024608.1"/>
</dbReference>
<keyword evidence="2" id="KW-1185">Reference proteome</keyword>
<dbReference type="OrthoDB" id="8736147at2"/>
<proteinExistence type="predicted"/>